<reference evidence="1" key="2">
    <citation type="journal article" date="2024" name="Plant">
        <title>Genomic evolution and insights into agronomic trait innovations of Sesamum species.</title>
        <authorList>
            <person name="Miao H."/>
            <person name="Wang L."/>
            <person name="Qu L."/>
            <person name="Liu H."/>
            <person name="Sun Y."/>
            <person name="Le M."/>
            <person name="Wang Q."/>
            <person name="Wei S."/>
            <person name="Zheng Y."/>
            <person name="Lin W."/>
            <person name="Duan Y."/>
            <person name="Cao H."/>
            <person name="Xiong S."/>
            <person name="Wang X."/>
            <person name="Wei L."/>
            <person name="Li C."/>
            <person name="Ma Q."/>
            <person name="Ju M."/>
            <person name="Zhao R."/>
            <person name="Li G."/>
            <person name="Mu C."/>
            <person name="Tian Q."/>
            <person name="Mei H."/>
            <person name="Zhang T."/>
            <person name="Gao T."/>
            <person name="Zhang H."/>
        </authorList>
    </citation>
    <scope>NUCLEOTIDE SEQUENCE</scope>
    <source>
        <strain evidence="1">K16</strain>
    </source>
</reference>
<dbReference type="AlphaFoldDB" id="A0AAE2BQC2"/>
<proteinExistence type="predicted"/>
<dbReference type="EMBL" id="JACGWL010000010">
    <property type="protein sequence ID" value="KAK4393590.1"/>
    <property type="molecule type" value="Genomic_DNA"/>
</dbReference>
<dbReference type="PANTHER" id="PTHR33702">
    <property type="entry name" value="BNAA09G40010D PROTEIN"/>
    <property type="match status" value="1"/>
</dbReference>
<gene>
    <name evidence="1" type="ORF">Sango_1829800</name>
</gene>
<evidence type="ECO:0000313" key="1">
    <source>
        <dbReference type="EMBL" id="KAK4393590.1"/>
    </source>
</evidence>
<protein>
    <submittedName>
        <fullName evidence="1">Uncharacterized protein</fullName>
    </submittedName>
</protein>
<dbReference type="PANTHER" id="PTHR33702:SF16">
    <property type="match status" value="1"/>
</dbReference>
<organism evidence="1 2">
    <name type="scientific">Sesamum angolense</name>
    <dbReference type="NCBI Taxonomy" id="2727404"/>
    <lineage>
        <taxon>Eukaryota</taxon>
        <taxon>Viridiplantae</taxon>
        <taxon>Streptophyta</taxon>
        <taxon>Embryophyta</taxon>
        <taxon>Tracheophyta</taxon>
        <taxon>Spermatophyta</taxon>
        <taxon>Magnoliopsida</taxon>
        <taxon>eudicotyledons</taxon>
        <taxon>Gunneridae</taxon>
        <taxon>Pentapetalae</taxon>
        <taxon>asterids</taxon>
        <taxon>lamiids</taxon>
        <taxon>Lamiales</taxon>
        <taxon>Pedaliaceae</taxon>
        <taxon>Sesamum</taxon>
    </lineage>
</organism>
<keyword evidence="2" id="KW-1185">Reference proteome</keyword>
<sequence length="135" mass="15606">MEMSIPFGGSLRRQWRRRGYNRLSPTNRRNLKVARLGAARNRSWRLRLAPKLRLIRLASPFKLWHKLKNAYMNMMLRFAASAGYSNTASVFGAKRIPTARGAPMAYSRTEFENRLVLEIYKSVVASLELGYSKQL</sequence>
<reference evidence="1" key="1">
    <citation type="submission" date="2020-06" db="EMBL/GenBank/DDBJ databases">
        <authorList>
            <person name="Li T."/>
            <person name="Hu X."/>
            <person name="Zhang T."/>
            <person name="Song X."/>
            <person name="Zhang H."/>
            <person name="Dai N."/>
            <person name="Sheng W."/>
            <person name="Hou X."/>
            <person name="Wei L."/>
        </authorList>
    </citation>
    <scope>NUCLEOTIDE SEQUENCE</scope>
    <source>
        <strain evidence="1">K16</strain>
        <tissue evidence="1">Leaf</tissue>
    </source>
</reference>
<comment type="caution">
    <text evidence="1">The sequence shown here is derived from an EMBL/GenBank/DDBJ whole genome shotgun (WGS) entry which is preliminary data.</text>
</comment>
<name>A0AAE2BQC2_9LAMI</name>
<accession>A0AAE2BQC2</accession>
<dbReference type="Proteomes" id="UP001289374">
    <property type="component" value="Unassembled WGS sequence"/>
</dbReference>
<evidence type="ECO:0000313" key="2">
    <source>
        <dbReference type="Proteomes" id="UP001289374"/>
    </source>
</evidence>